<protein>
    <submittedName>
        <fullName evidence="2">Uncharacterized protein</fullName>
    </submittedName>
</protein>
<dbReference type="OrthoDB" id="350564at2157"/>
<evidence type="ECO:0000256" key="1">
    <source>
        <dbReference type="SAM" id="Phobius"/>
    </source>
</evidence>
<dbReference type="AlphaFoldDB" id="L9ZUI2"/>
<comment type="caution">
    <text evidence="2">The sequence shown here is derived from an EMBL/GenBank/DDBJ whole genome shotgun (WGS) entry which is preliminary data.</text>
</comment>
<dbReference type="RefSeq" id="WP_006826362.1">
    <property type="nucleotide sequence ID" value="NZ_AOIL01000048.1"/>
</dbReference>
<sequence length="88" mass="9370">MNWESAVVFGLFAVACGLAAVRSRREGWPVRRTIGVSVFLAGAAAGLFLDELVPIPSILAPWIEPIAASVMGVGLVVAWTHADHERTD</sequence>
<dbReference type="EMBL" id="AOIL01000048">
    <property type="protein sequence ID" value="ELY89974.1"/>
    <property type="molecule type" value="Genomic_DNA"/>
</dbReference>
<keyword evidence="1" id="KW-0472">Membrane</keyword>
<reference evidence="2 3" key="1">
    <citation type="journal article" date="2014" name="PLoS Genet.">
        <title>Phylogenetically driven sequencing of extremely halophilic archaea reveals strategies for static and dynamic osmo-response.</title>
        <authorList>
            <person name="Becker E.A."/>
            <person name="Seitzer P.M."/>
            <person name="Tritt A."/>
            <person name="Larsen D."/>
            <person name="Krusor M."/>
            <person name="Yao A.I."/>
            <person name="Wu D."/>
            <person name="Madern D."/>
            <person name="Eisen J.A."/>
            <person name="Darling A.E."/>
            <person name="Facciotti M.T."/>
        </authorList>
    </citation>
    <scope>NUCLEOTIDE SEQUENCE [LARGE SCALE GENOMIC DNA]</scope>
    <source>
        <strain evidence="2 3">DSM 12281</strain>
    </source>
</reference>
<evidence type="ECO:0000313" key="2">
    <source>
        <dbReference type="EMBL" id="ELY89974.1"/>
    </source>
</evidence>
<keyword evidence="1" id="KW-0812">Transmembrane</keyword>
<keyword evidence="1" id="KW-1133">Transmembrane helix</keyword>
<keyword evidence="3" id="KW-1185">Reference proteome</keyword>
<dbReference type="Proteomes" id="UP000011648">
    <property type="component" value="Unassembled WGS sequence"/>
</dbReference>
<dbReference type="PATRIC" id="fig|1230458.4.peg.2679"/>
<proteinExistence type="predicted"/>
<organism evidence="2 3">
    <name type="scientific">Natrialba taiwanensis DSM 12281</name>
    <dbReference type="NCBI Taxonomy" id="1230458"/>
    <lineage>
        <taxon>Archaea</taxon>
        <taxon>Methanobacteriati</taxon>
        <taxon>Methanobacteriota</taxon>
        <taxon>Stenosarchaea group</taxon>
        <taxon>Halobacteria</taxon>
        <taxon>Halobacteriales</taxon>
        <taxon>Natrialbaceae</taxon>
        <taxon>Natrialba</taxon>
    </lineage>
</organism>
<evidence type="ECO:0000313" key="3">
    <source>
        <dbReference type="Proteomes" id="UP000011648"/>
    </source>
</evidence>
<dbReference type="STRING" id="1230458.C484_13276"/>
<feature type="transmembrane region" description="Helical" evidence="1">
    <location>
        <begin position="33"/>
        <end position="50"/>
    </location>
</feature>
<accession>L9ZUI2</accession>
<feature type="transmembrane region" description="Helical" evidence="1">
    <location>
        <begin position="62"/>
        <end position="82"/>
    </location>
</feature>
<name>L9ZUI2_9EURY</name>
<gene>
    <name evidence="2" type="ORF">C484_13276</name>
</gene>